<dbReference type="InterPro" id="IPR018688">
    <property type="entry name" value="PpoB2-like"/>
</dbReference>
<proteinExistence type="predicted"/>
<keyword evidence="1" id="KW-0472">Membrane</keyword>
<dbReference type="EMBL" id="QVMU01000035">
    <property type="protein sequence ID" value="RJX65342.1"/>
    <property type="molecule type" value="Genomic_DNA"/>
</dbReference>
<accession>A0A3A6QGV4</accession>
<dbReference type="Proteomes" id="UP000273252">
    <property type="component" value="Unassembled WGS sequence"/>
</dbReference>
<evidence type="ECO:0000313" key="2">
    <source>
        <dbReference type="EMBL" id="RJX65342.1"/>
    </source>
</evidence>
<feature type="transmembrane region" description="Helical" evidence="1">
    <location>
        <begin position="20"/>
        <end position="42"/>
    </location>
</feature>
<protein>
    <submittedName>
        <fullName evidence="2">DUF2182 domain-containing protein</fullName>
    </submittedName>
</protein>
<keyword evidence="3" id="KW-1185">Reference proteome</keyword>
<feature type="transmembrane region" description="Helical" evidence="1">
    <location>
        <begin position="63"/>
        <end position="84"/>
    </location>
</feature>
<dbReference type="Pfam" id="PF09948">
    <property type="entry name" value="PpoB2"/>
    <property type="match status" value="1"/>
</dbReference>
<name>A0A3A6QGV4_9VIBR</name>
<feature type="transmembrane region" description="Helical" evidence="1">
    <location>
        <begin position="194"/>
        <end position="211"/>
    </location>
</feature>
<gene>
    <name evidence="2" type="ORF">DZ860_21830</name>
</gene>
<reference evidence="2 3" key="1">
    <citation type="submission" date="2018-08" db="EMBL/GenBank/DDBJ databases">
        <title>Vibrio isolated from the Eastern China Marginal Seas.</title>
        <authorList>
            <person name="Li Y."/>
        </authorList>
    </citation>
    <scope>NUCLEOTIDE SEQUENCE [LARGE SCALE GENOMIC DNA]</scope>
    <source>
        <strain evidence="2 3">BEI233</strain>
    </source>
</reference>
<comment type="caution">
    <text evidence="2">The sequence shown here is derived from an EMBL/GenBank/DDBJ whole genome shotgun (WGS) entry which is preliminary data.</text>
</comment>
<keyword evidence="1" id="KW-1133">Transmembrane helix</keyword>
<evidence type="ECO:0000256" key="1">
    <source>
        <dbReference type="SAM" id="Phobius"/>
    </source>
</evidence>
<dbReference type="AlphaFoldDB" id="A0A3A6QGV4"/>
<feature type="transmembrane region" description="Helical" evidence="1">
    <location>
        <begin position="99"/>
        <end position="117"/>
    </location>
</feature>
<organism evidence="2 3">
    <name type="scientific">Vibrio sinensis</name>
    <dbReference type="NCBI Taxonomy" id="2302434"/>
    <lineage>
        <taxon>Bacteria</taxon>
        <taxon>Pseudomonadati</taxon>
        <taxon>Pseudomonadota</taxon>
        <taxon>Gammaproteobacteria</taxon>
        <taxon>Vibrionales</taxon>
        <taxon>Vibrionaceae</taxon>
        <taxon>Vibrio</taxon>
    </lineage>
</organism>
<dbReference type="OrthoDB" id="980055at2"/>
<sequence>MTMNMAPVSQWNGYDVVMLFIMWTIMMFGMMLPSAIPVIMLVNNINQQRKVRGASYIHSAYFILGYLIAWTLYSVLITLIQYWLHHLSLLTPMMMSSEIWFTTILLFVAGIYQWLPIKQRCLNACRSPLGFLMKEWGEGYTSAVKLGFKHGQYCLGCCWFLMALLFTAGVMNLKWIMLLTLIVLAEKMLPKGEIISRLLGVGLMVYAVYLHI</sequence>
<keyword evidence="1" id="KW-0812">Transmembrane</keyword>
<feature type="transmembrane region" description="Helical" evidence="1">
    <location>
        <begin position="153"/>
        <end position="182"/>
    </location>
</feature>
<evidence type="ECO:0000313" key="3">
    <source>
        <dbReference type="Proteomes" id="UP000273252"/>
    </source>
</evidence>